<feature type="binding site" evidence="11">
    <location>
        <position position="265"/>
    </location>
    <ligand>
        <name>Mg(2+)</name>
        <dbReference type="ChEBI" id="CHEBI:18420"/>
    </ligand>
</feature>
<evidence type="ECO:0000256" key="5">
    <source>
        <dbReference type="ARBA" id="ARBA00022723"/>
    </source>
</evidence>
<evidence type="ECO:0000256" key="2">
    <source>
        <dbReference type="ARBA" id="ARBA00016337"/>
    </source>
</evidence>
<feature type="binding site" evidence="11">
    <location>
        <position position="261"/>
    </location>
    <ligand>
        <name>Mg(2+)</name>
        <dbReference type="ChEBI" id="CHEBI:18420"/>
    </ligand>
</feature>
<dbReference type="EC" id="2.7.1.180" evidence="1 10"/>
<dbReference type="Proteomes" id="UP000324611">
    <property type="component" value="Unassembled WGS sequence"/>
</dbReference>
<evidence type="ECO:0000256" key="6">
    <source>
        <dbReference type="ARBA" id="ARBA00022827"/>
    </source>
</evidence>
<protein>
    <recommendedName>
        <fullName evidence="2 10">FAD:protein FMN transferase</fullName>
        <ecNumber evidence="1 10">2.7.1.180</ecNumber>
    </recommendedName>
    <alternativeName>
        <fullName evidence="8 10">Flavin transferase</fullName>
    </alternativeName>
</protein>
<evidence type="ECO:0000256" key="11">
    <source>
        <dbReference type="PIRSR" id="PIRSR006268-2"/>
    </source>
</evidence>
<keyword evidence="13" id="KW-1185">Reference proteome</keyword>
<gene>
    <name evidence="12" type="ORF">F0L74_16745</name>
</gene>
<evidence type="ECO:0000313" key="13">
    <source>
        <dbReference type="Proteomes" id="UP000324611"/>
    </source>
</evidence>
<dbReference type="InterPro" id="IPR024932">
    <property type="entry name" value="ApbE"/>
</dbReference>
<proteinExistence type="inferred from homology"/>
<dbReference type="InterPro" id="IPR003374">
    <property type="entry name" value="ApbE-like_sf"/>
</dbReference>
<feature type="binding site" evidence="11">
    <location>
        <position position="149"/>
    </location>
    <ligand>
        <name>Mg(2+)</name>
        <dbReference type="ChEBI" id="CHEBI:18420"/>
    </ligand>
</feature>
<evidence type="ECO:0000256" key="8">
    <source>
        <dbReference type="ARBA" id="ARBA00031306"/>
    </source>
</evidence>
<evidence type="ECO:0000256" key="10">
    <source>
        <dbReference type="PIRNR" id="PIRNR006268"/>
    </source>
</evidence>
<keyword evidence="3 10" id="KW-0285">Flavoprotein</keyword>
<comment type="caution">
    <text evidence="12">The sequence shown here is derived from an EMBL/GenBank/DDBJ whole genome shotgun (WGS) entry which is preliminary data.</text>
</comment>
<dbReference type="RefSeq" id="WP_149839055.1">
    <property type="nucleotide sequence ID" value="NZ_VUOC01000003.1"/>
</dbReference>
<sequence length="308" mass="33803">MHRSSIQQRLMGSDFELIVTDQDEAAARQRLSEGVAEIQRIEKLLTVFSDTSQTSQLNRQAGMAPVQVDAEVYALIERCIRLSALTQGAFDISSGALKALYNFKQATFQLPDAYTLQQALSVTGYRYIELQQDRKVYLQHKGMQIGFGAVGKGYAADRVKALWMAKGVQNGVINASGDLTAWGVQADGNPWKVGIADPDDPNRVLLWLPVQNGSVATSGNYEQYFEHKGIRYSHNIDPISGQPVPFIKSVTIISPSAELSDALATAVTVMGPEAGLYLVDQLPQVHCLLIDAHNKVYQSRNINIHAKA</sequence>
<evidence type="ECO:0000256" key="4">
    <source>
        <dbReference type="ARBA" id="ARBA00022679"/>
    </source>
</evidence>
<keyword evidence="6 10" id="KW-0274">FAD</keyword>
<accession>A0A5B2VQR9</accession>
<evidence type="ECO:0000256" key="9">
    <source>
        <dbReference type="ARBA" id="ARBA00048540"/>
    </source>
</evidence>
<comment type="catalytic activity">
    <reaction evidence="9 10">
        <text>L-threonyl-[protein] + FAD = FMN-L-threonyl-[protein] + AMP + H(+)</text>
        <dbReference type="Rhea" id="RHEA:36847"/>
        <dbReference type="Rhea" id="RHEA-COMP:11060"/>
        <dbReference type="Rhea" id="RHEA-COMP:11061"/>
        <dbReference type="ChEBI" id="CHEBI:15378"/>
        <dbReference type="ChEBI" id="CHEBI:30013"/>
        <dbReference type="ChEBI" id="CHEBI:57692"/>
        <dbReference type="ChEBI" id="CHEBI:74257"/>
        <dbReference type="ChEBI" id="CHEBI:456215"/>
        <dbReference type="EC" id="2.7.1.180"/>
    </reaction>
</comment>
<dbReference type="PANTHER" id="PTHR30040:SF2">
    <property type="entry name" value="FAD:PROTEIN FMN TRANSFERASE"/>
    <property type="match status" value="1"/>
</dbReference>
<keyword evidence="5 10" id="KW-0479">Metal-binding</keyword>
<dbReference type="EMBL" id="VUOC01000003">
    <property type="protein sequence ID" value="KAA2241541.1"/>
    <property type="molecule type" value="Genomic_DNA"/>
</dbReference>
<dbReference type="PANTHER" id="PTHR30040">
    <property type="entry name" value="THIAMINE BIOSYNTHESIS LIPOPROTEIN APBE"/>
    <property type="match status" value="1"/>
</dbReference>
<evidence type="ECO:0000313" key="12">
    <source>
        <dbReference type="EMBL" id="KAA2241541.1"/>
    </source>
</evidence>
<evidence type="ECO:0000256" key="7">
    <source>
        <dbReference type="ARBA" id="ARBA00022842"/>
    </source>
</evidence>
<dbReference type="PIRSF" id="PIRSF006268">
    <property type="entry name" value="ApbE"/>
    <property type="match status" value="1"/>
</dbReference>
<dbReference type="SUPFAM" id="SSF143631">
    <property type="entry name" value="ApbE-like"/>
    <property type="match status" value="1"/>
</dbReference>
<dbReference type="Gene3D" id="3.10.520.10">
    <property type="entry name" value="ApbE-like domains"/>
    <property type="match status" value="1"/>
</dbReference>
<comment type="cofactor">
    <cofactor evidence="11">
        <name>Mg(2+)</name>
        <dbReference type="ChEBI" id="CHEBI:18420"/>
    </cofactor>
    <cofactor evidence="11">
        <name>Mn(2+)</name>
        <dbReference type="ChEBI" id="CHEBI:29035"/>
    </cofactor>
    <text evidence="11">Magnesium. Can also use manganese.</text>
</comment>
<comment type="similarity">
    <text evidence="10">Belongs to the ApbE family.</text>
</comment>
<reference evidence="12 13" key="1">
    <citation type="submission" date="2019-09" db="EMBL/GenBank/DDBJ databases">
        <title>Chitinophaga ginsengihumi sp. nov., isolated from soil of ginseng rhizosphere.</title>
        <authorList>
            <person name="Lee J."/>
        </authorList>
    </citation>
    <scope>NUCLEOTIDE SEQUENCE [LARGE SCALE GENOMIC DNA]</scope>
    <source>
        <strain evidence="12 13">BN140078</strain>
    </source>
</reference>
<dbReference type="GO" id="GO:0016740">
    <property type="term" value="F:transferase activity"/>
    <property type="evidence" value="ECO:0007669"/>
    <property type="project" value="UniProtKB-UniRule"/>
</dbReference>
<dbReference type="GO" id="GO:0046872">
    <property type="term" value="F:metal ion binding"/>
    <property type="evidence" value="ECO:0007669"/>
    <property type="project" value="UniProtKB-UniRule"/>
</dbReference>
<reference evidence="12 13" key="2">
    <citation type="submission" date="2019-09" db="EMBL/GenBank/DDBJ databases">
        <authorList>
            <person name="Jin C."/>
        </authorList>
    </citation>
    <scope>NUCLEOTIDE SEQUENCE [LARGE SCALE GENOMIC DNA]</scope>
    <source>
        <strain evidence="12 13">BN140078</strain>
    </source>
</reference>
<evidence type="ECO:0000256" key="1">
    <source>
        <dbReference type="ARBA" id="ARBA00011955"/>
    </source>
</evidence>
<dbReference type="AlphaFoldDB" id="A0A5B2VQR9"/>
<keyword evidence="7 10" id="KW-0460">Magnesium</keyword>
<evidence type="ECO:0000256" key="3">
    <source>
        <dbReference type="ARBA" id="ARBA00022630"/>
    </source>
</evidence>
<keyword evidence="4 10" id="KW-0808">Transferase</keyword>
<dbReference type="Pfam" id="PF02424">
    <property type="entry name" value="ApbE"/>
    <property type="match status" value="1"/>
</dbReference>
<name>A0A5B2VQR9_9BACT</name>
<organism evidence="12 13">
    <name type="scientific">Chitinophaga agrisoli</name>
    <dbReference type="NCBI Taxonomy" id="2607653"/>
    <lineage>
        <taxon>Bacteria</taxon>
        <taxon>Pseudomonadati</taxon>
        <taxon>Bacteroidota</taxon>
        <taxon>Chitinophagia</taxon>
        <taxon>Chitinophagales</taxon>
        <taxon>Chitinophagaceae</taxon>
        <taxon>Chitinophaga</taxon>
    </lineage>
</organism>